<dbReference type="RefSeq" id="YP_009243971.1">
    <property type="nucleotide sequence ID" value="NC_029857.1"/>
</dbReference>
<feature type="domain" description="S1 motif" evidence="4">
    <location>
        <begin position="191"/>
        <end position="259"/>
    </location>
</feature>
<gene>
    <name evidence="5" type="primary">rps1</name>
    <name evidence="5" type="ORF">Sdur_175</name>
</gene>
<dbReference type="GO" id="GO:1990904">
    <property type="term" value="C:ribonucleoprotein complex"/>
    <property type="evidence" value="ECO:0007669"/>
    <property type="project" value="UniProtKB-KW"/>
</dbReference>
<dbReference type="InterPro" id="IPR003029">
    <property type="entry name" value="S1_domain"/>
</dbReference>
<dbReference type="GO" id="GO:0006412">
    <property type="term" value="P:translation"/>
    <property type="evidence" value="ECO:0007669"/>
    <property type="project" value="TreeGrafter"/>
</dbReference>
<evidence type="ECO:0000313" key="5">
    <source>
        <dbReference type="EMBL" id="AMK96213.1"/>
    </source>
</evidence>
<dbReference type="AlphaFoldDB" id="A0A141SD45"/>
<evidence type="ECO:0000256" key="1">
    <source>
        <dbReference type="ARBA" id="ARBA00006767"/>
    </source>
</evidence>
<proteinExistence type="inferred from homology"/>
<dbReference type="GO" id="GO:0005840">
    <property type="term" value="C:ribosome"/>
    <property type="evidence" value="ECO:0007669"/>
    <property type="project" value="UniProtKB-KW"/>
</dbReference>
<comment type="similarity">
    <text evidence="1">Belongs to the bacterial ribosomal protein bS1 family.</text>
</comment>
<name>A0A141SD45_9FLOR</name>
<sequence length="262" mass="29862">MNLKKLKANQGFTDKDFASLLDEYQYNLNLGDIVAGTIFSEEAQGFLVDIGANIAAYLPKEENALQSKSCKTINIINNTREFFILAYNKHSKQLILSIRRLEYIRAWSRIKQMQAEDIITYLPIQKINKGGFLTIIEGIQAFIPNSHIVDNSIINEVIPCQFLIVNEKLNKIILSNRRAILTKYKNIIHIGQTVEGIITKITHYGIFIKIQQIPALLHISEIGNEHINHIDTGFQTGNKIIVKIIHIDKKQGRLSVSRRNLN</sequence>
<dbReference type="SUPFAM" id="SSF50249">
    <property type="entry name" value="Nucleic acid-binding proteins"/>
    <property type="match status" value="2"/>
</dbReference>
<dbReference type="PANTHER" id="PTHR10724">
    <property type="entry name" value="30S RIBOSOMAL PROTEIN S1"/>
    <property type="match status" value="1"/>
</dbReference>
<evidence type="ECO:0000259" key="4">
    <source>
        <dbReference type="PROSITE" id="PS50126"/>
    </source>
</evidence>
<protein>
    <submittedName>
        <fullName evidence="5">Ribosomal protein S1</fullName>
    </submittedName>
</protein>
<dbReference type="PROSITE" id="PS50126">
    <property type="entry name" value="S1"/>
    <property type="match status" value="2"/>
</dbReference>
<keyword evidence="3" id="KW-0687">Ribonucleoprotein</keyword>
<dbReference type="PANTHER" id="PTHR10724:SF7">
    <property type="entry name" value="SMALL RIBOSOMAL SUBUNIT PROTEIN BS1C"/>
    <property type="match status" value="1"/>
</dbReference>
<dbReference type="Gene3D" id="2.40.50.140">
    <property type="entry name" value="Nucleic acid-binding proteins"/>
    <property type="match status" value="2"/>
</dbReference>
<dbReference type="EMBL" id="KT266785">
    <property type="protein sequence ID" value="AMK96213.1"/>
    <property type="molecule type" value="Genomic_DNA"/>
</dbReference>
<evidence type="ECO:0000256" key="3">
    <source>
        <dbReference type="ARBA" id="ARBA00023274"/>
    </source>
</evidence>
<dbReference type="GO" id="GO:0003729">
    <property type="term" value="F:mRNA binding"/>
    <property type="evidence" value="ECO:0007669"/>
    <property type="project" value="TreeGrafter"/>
</dbReference>
<dbReference type="Pfam" id="PF00575">
    <property type="entry name" value="S1"/>
    <property type="match status" value="1"/>
</dbReference>
<feature type="domain" description="S1 motif" evidence="4">
    <location>
        <begin position="31"/>
        <end position="99"/>
    </location>
</feature>
<geneLocation type="plastid" evidence="5"/>
<dbReference type="InterPro" id="IPR050437">
    <property type="entry name" value="Ribos_protein_bS1-like"/>
</dbReference>
<accession>A0A141SD45</accession>
<dbReference type="GeneID" id="27215678"/>
<keyword evidence="5" id="KW-0934">Plastid</keyword>
<dbReference type="GO" id="GO:0003735">
    <property type="term" value="F:structural constituent of ribosome"/>
    <property type="evidence" value="ECO:0007669"/>
    <property type="project" value="TreeGrafter"/>
</dbReference>
<organism evidence="5">
    <name type="scientific">Sporolithon durum</name>
    <dbReference type="NCBI Taxonomy" id="48970"/>
    <lineage>
        <taxon>Eukaryota</taxon>
        <taxon>Rhodophyta</taxon>
        <taxon>Florideophyceae</taxon>
        <taxon>Corallinophycidae</taxon>
        <taxon>Sporolithales</taxon>
        <taxon>Sporolithaceae</taxon>
        <taxon>Sporolithon</taxon>
    </lineage>
</organism>
<evidence type="ECO:0000256" key="2">
    <source>
        <dbReference type="ARBA" id="ARBA00022980"/>
    </source>
</evidence>
<keyword evidence="2 5" id="KW-0689">Ribosomal protein</keyword>
<dbReference type="SMART" id="SM00316">
    <property type="entry name" value="S1"/>
    <property type="match status" value="3"/>
</dbReference>
<reference evidence="5" key="1">
    <citation type="submission" date="2015-07" db="EMBL/GenBank/DDBJ databases">
        <title>Reconstructing the complex evolutionary history of mobile plasmids in red algal genomes.</title>
        <authorList>
            <person name="Lee J."/>
            <person name="Kim K.M."/>
            <person name="Yang E.C."/>
            <person name="Miller K.A."/>
            <person name="Boo S.M."/>
            <person name="Bhattacharya D."/>
            <person name="Yoon H.S."/>
        </authorList>
    </citation>
    <scope>NUCLEOTIDE SEQUENCE</scope>
</reference>
<dbReference type="InterPro" id="IPR012340">
    <property type="entry name" value="NA-bd_OB-fold"/>
</dbReference>